<dbReference type="InterPro" id="IPR036875">
    <property type="entry name" value="Znf_CCHC_sf"/>
</dbReference>
<dbReference type="GO" id="GO:0016779">
    <property type="term" value="F:nucleotidyltransferase activity"/>
    <property type="evidence" value="ECO:0007669"/>
    <property type="project" value="TreeGrafter"/>
</dbReference>
<dbReference type="HOGENOM" id="CLU_527347_0_0_1"/>
<dbReference type="InterPro" id="IPR054708">
    <property type="entry name" value="MTPAP-like_central"/>
</dbReference>
<dbReference type="CDD" id="cd05402">
    <property type="entry name" value="NT_PAP_TUTase"/>
    <property type="match status" value="1"/>
</dbReference>
<name>K3WK66_GLOUD</name>
<comment type="cofactor">
    <cofactor evidence="1">
        <name>Mn(2+)</name>
        <dbReference type="ChEBI" id="CHEBI:29035"/>
    </cofactor>
</comment>
<comment type="subcellular location">
    <subcellularLocation>
        <location evidence="3">Cytoplasm</location>
    </subcellularLocation>
</comment>
<comment type="cofactor">
    <cofactor evidence="2">
        <name>Mg(2+)</name>
        <dbReference type="ChEBI" id="CHEBI:18420"/>
    </cofactor>
</comment>
<dbReference type="STRING" id="431595.K3WK66"/>
<evidence type="ECO:0000256" key="3">
    <source>
        <dbReference type="ARBA" id="ARBA00004496"/>
    </source>
</evidence>
<reference evidence="12" key="2">
    <citation type="submission" date="2010-04" db="EMBL/GenBank/DDBJ databases">
        <authorList>
            <person name="Buell R."/>
            <person name="Hamilton J."/>
            <person name="Hostetler J."/>
        </authorList>
    </citation>
    <scope>NUCLEOTIDE SEQUENCE [LARGE SCALE GENOMIC DNA]</scope>
    <source>
        <strain evidence="12">DAOM:BR144</strain>
    </source>
</reference>
<feature type="region of interest" description="Disordered" evidence="9">
    <location>
        <begin position="443"/>
        <end position="479"/>
    </location>
</feature>
<dbReference type="GO" id="GO:0005737">
    <property type="term" value="C:cytoplasm"/>
    <property type="evidence" value="ECO:0007669"/>
    <property type="project" value="UniProtKB-SubCell"/>
</dbReference>
<evidence type="ECO:0000256" key="6">
    <source>
        <dbReference type="ARBA" id="ARBA00022723"/>
    </source>
</evidence>
<dbReference type="VEuPathDB" id="FungiDB:PYU1_G005347"/>
<feature type="domain" description="CCHC-type" evidence="10">
    <location>
        <begin position="380"/>
        <end position="394"/>
    </location>
</feature>
<dbReference type="InterPro" id="IPR001878">
    <property type="entry name" value="Znf_CCHC"/>
</dbReference>
<keyword evidence="8" id="KW-0862">Zinc</keyword>
<dbReference type="Gene3D" id="4.10.60.10">
    <property type="entry name" value="Zinc finger, CCHC-type"/>
    <property type="match status" value="1"/>
</dbReference>
<dbReference type="Gene3D" id="3.30.460.10">
    <property type="entry name" value="Beta Polymerase, domain 2"/>
    <property type="match status" value="1"/>
</dbReference>
<sequence>MGAANSVRKLTVDSIALLEQLEPNADELQKKRQVREYMQHVLAQEWPLCRVLPFGSSESGIGFGGSDVDLGIYFEDVDCQAHFSMEERIQILSTACERLRDAFEIKEFIRNARVPVLKLWDPKRQIACDLCVGGVNALLNTTLIKYYGQIDPRVRPLMFAVKYWAKQRGINDSVNGTLSSYGFSLLLIFYLQSHHSPILLPSVHSVFQSLQLENKISTLLQRLNALPCDEMQSTFGTSVQDSVGALLLGFFQFYASQFNIEDEVVSVRTGAPLSKATKWSHSVPWRISIEDPFELTHDVGRVIFNRKGQGILNFEFQRAFDMVCQGHRLDTICAADVTSWNVSASCYICEGNDHKARECMAVHRRVESTKGDAASFMSDCWYCGELGHFKAACPMLCFRDIPLLPEAKATARVDNVPFTTSHRPYFSTHGLFLPPSATSQPINIAQRSSSQSTTPTRSSKKKKRSRIGSPVLSPSVSPAPLASPLLLSEKRPKRRYQQQQHFALVSATRMCGDGKKWGAAKPAKLNVVCTT</sequence>
<evidence type="ECO:0000256" key="4">
    <source>
        <dbReference type="ARBA" id="ARBA00022490"/>
    </source>
</evidence>
<keyword evidence="5" id="KW-0808">Transferase</keyword>
<dbReference type="EnsemblProtists" id="PYU1_T005358">
    <property type="protein sequence ID" value="PYU1_T005358"/>
    <property type="gene ID" value="PYU1_G005347"/>
</dbReference>
<dbReference type="GO" id="GO:0008270">
    <property type="term" value="F:zinc ion binding"/>
    <property type="evidence" value="ECO:0007669"/>
    <property type="project" value="UniProtKB-KW"/>
</dbReference>
<dbReference type="EMBL" id="GL376633">
    <property type="status" value="NOT_ANNOTATED_CDS"/>
    <property type="molecule type" value="Genomic_DNA"/>
</dbReference>
<evidence type="ECO:0000313" key="11">
    <source>
        <dbReference type="EnsemblProtists" id="PYU1_T005358"/>
    </source>
</evidence>
<dbReference type="Pfam" id="PF03828">
    <property type="entry name" value="PAP_assoc"/>
    <property type="match status" value="1"/>
</dbReference>
<keyword evidence="7" id="KW-0460">Magnesium</keyword>
<dbReference type="SUPFAM" id="SSF81301">
    <property type="entry name" value="Nucleotidyltransferase"/>
    <property type="match status" value="1"/>
</dbReference>
<dbReference type="Gene3D" id="1.10.1410.10">
    <property type="match status" value="1"/>
</dbReference>
<evidence type="ECO:0000259" key="10">
    <source>
        <dbReference type="PROSITE" id="PS50158"/>
    </source>
</evidence>
<dbReference type="SUPFAM" id="SSF81631">
    <property type="entry name" value="PAP/OAS1 substrate-binding domain"/>
    <property type="match status" value="1"/>
</dbReference>
<dbReference type="AlphaFoldDB" id="K3WK66"/>
<dbReference type="PANTHER" id="PTHR12271">
    <property type="entry name" value="POLY A POLYMERASE CID PAP -RELATED"/>
    <property type="match status" value="1"/>
</dbReference>
<accession>K3WK66</accession>
<reference evidence="11" key="3">
    <citation type="submission" date="2015-02" db="UniProtKB">
        <authorList>
            <consortium name="EnsemblProtists"/>
        </authorList>
    </citation>
    <scope>IDENTIFICATION</scope>
    <source>
        <strain evidence="11">DAOM BR144</strain>
    </source>
</reference>
<evidence type="ECO:0000256" key="5">
    <source>
        <dbReference type="ARBA" id="ARBA00022679"/>
    </source>
</evidence>
<dbReference type="Pfam" id="PF22600">
    <property type="entry name" value="MTPAP-like_central"/>
    <property type="match status" value="1"/>
</dbReference>
<keyword evidence="12" id="KW-1185">Reference proteome</keyword>
<dbReference type="GO" id="GO:0031123">
    <property type="term" value="P:RNA 3'-end processing"/>
    <property type="evidence" value="ECO:0007669"/>
    <property type="project" value="TreeGrafter"/>
</dbReference>
<dbReference type="OMA" id="KQWPTCR"/>
<dbReference type="PANTHER" id="PTHR12271:SF40">
    <property type="entry name" value="POLY(A) RNA POLYMERASE GLD2"/>
    <property type="match status" value="1"/>
</dbReference>
<dbReference type="InParanoid" id="K3WK66"/>
<dbReference type="FunCoup" id="K3WK66">
    <property type="interactions" value="308"/>
</dbReference>
<evidence type="ECO:0000256" key="8">
    <source>
        <dbReference type="PROSITE-ProRule" id="PRU00047"/>
    </source>
</evidence>
<evidence type="ECO:0000256" key="9">
    <source>
        <dbReference type="SAM" id="MobiDB-lite"/>
    </source>
</evidence>
<dbReference type="SMART" id="SM00343">
    <property type="entry name" value="ZnF_C2HC"/>
    <property type="match status" value="2"/>
</dbReference>
<keyword evidence="6" id="KW-0479">Metal-binding</keyword>
<dbReference type="PROSITE" id="PS50158">
    <property type="entry name" value="ZF_CCHC"/>
    <property type="match status" value="1"/>
</dbReference>
<dbReference type="GO" id="GO:0003676">
    <property type="term" value="F:nucleic acid binding"/>
    <property type="evidence" value="ECO:0007669"/>
    <property type="project" value="InterPro"/>
</dbReference>
<evidence type="ECO:0000313" key="12">
    <source>
        <dbReference type="Proteomes" id="UP000019132"/>
    </source>
</evidence>
<keyword evidence="4" id="KW-0963">Cytoplasm</keyword>
<dbReference type="SUPFAM" id="SSF57756">
    <property type="entry name" value="Retrovirus zinc finger-like domains"/>
    <property type="match status" value="1"/>
</dbReference>
<proteinExistence type="predicted"/>
<keyword evidence="8" id="KW-0863">Zinc-finger</keyword>
<feature type="compositionally biased region" description="Low complexity" evidence="9">
    <location>
        <begin position="447"/>
        <end position="457"/>
    </location>
</feature>
<evidence type="ECO:0000256" key="2">
    <source>
        <dbReference type="ARBA" id="ARBA00001946"/>
    </source>
</evidence>
<dbReference type="eggNOG" id="KOG2277">
    <property type="taxonomic scope" value="Eukaryota"/>
</dbReference>
<protein>
    <recommendedName>
        <fullName evidence="10">CCHC-type domain-containing protein</fullName>
    </recommendedName>
</protein>
<dbReference type="InterPro" id="IPR002058">
    <property type="entry name" value="PAP_assoc"/>
</dbReference>
<dbReference type="Proteomes" id="UP000019132">
    <property type="component" value="Unassembled WGS sequence"/>
</dbReference>
<dbReference type="InterPro" id="IPR043519">
    <property type="entry name" value="NT_sf"/>
</dbReference>
<evidence type="ECO:0000256" key="7">
    <source>
        <dbReference type="ARBA" id="ARBA00022842"/>
    </source>
</evidence>
<feature type="compositionally biased region" description="Low complexity" evidence="9">
    <location>
        <begin position="469"/>
        <end position="479"/>
    </location>
</feature>
<organism evidence="11 12">
    <name type="scientific">Globisporangium ultimum (strain ATCC 200006 / CBS 805.95 / DAOM BR144)</name>
    <name type="common">Pythium ultimum</name>
    <dbReference type="NCBI Taxonomy" id="431595"/>
    <lineage>
        <taxon>Eukaryota</taxon>
        <taxon>Sar</taxon>
        <taxon>Stramenopiles</taxon>
        <taxon>Oomycota</taxon>
        <taxon>Peronosporomycetes</taxon>
        <taxon>Pythiales</taxon>
        <taxon>Pythiaceae</taxon>
        <taxon>Globisporangium</taxon>
    </lineage>
</organism>
<reference evidence="12" key="1">
    <citation type="journal article" date="2010" name="Genome Biol.">
        <title>Genome sequence of the necrotrophic plant pathogen Pythium ultimum reveals original pathogenicity mechanisms and effector repertoire.</title>
        <authorList>
            <person name="Levesque C.A."/>
            <person name="Brouwer H."/>
            <person name="Cano L."/>
            <person name="Hamilton J.P."/>
            <person name="Holt C."/>
            <person name="Huitema E."/>
            <person name="Raffaele S."/>
            <person name="Robideau G.P."/>
            <person name="Thines M."/>
            <person name="Win J."/>
            <person name="Zerillo M.M."/>
            <person name="Beakes G.W."/>
            <person name="Boore J.L."/>
            <person name="Busam D."/>
            <person name="Dumas B."/>
            <person name="Ferriera S."/>
            <person name="Fuerstenberg S.I."/>
            <person name="Gachon C.M."/>
            <person name="Gaulin E."/>
            <person name="Govers F."/>
            <person name="Grenville-Briggs L."/>
            <person name="Horner N."/>
            <person name="Hostetler J."/>
            <person name="Jiang R.H."/>
            <person name="Johnson J."/>
            <person name="Krajaejun T."/>
            <person name="Lin H."/>
            <person name="Meijer H.J."/>
            <person name="Moore B."/>
            <person name="Morris P."/>
            <person name="Phuntmart V."/>
            <person name="Puiu D."/>
            <person name="Shetty J."/>
            <person name="Stajich J.E."/>
            <person name="Tripathy S."/>
            <person name="Wawra S."/>
            <person name="van West P."/>
            <person name="Whitty B.R."/>
            <person name="Coutinho P.M."/>
            <person name="Henrissat B."/>
            <person name="Martin F."/>
            <person name="Thomas P.D."/>
            <person name="Tyler B.M."/>
            <person name="De Vries R.P."/>
            <person name="Kamoun S."/>
            <person name="Yandell M."/>
            <person name="Tisserat N."/>
            <person name="Buell C.R."/>
        </authorList>
    </citation>
    <scope>NUCLEOTIDE SEQUENCE</scope>
    <source>
        <strain evidence="12">DAOM:BR144</strain>
    </source>
</reference>
<dbReference type="Pfam" id="PF00098">
    <property type="entry name" value="zf-CCHC"/>
    <property type="match status" value="1"/>
</dbReference>
<evidence type="ECO:0000256" key="1">
    <source>
        <dbReference type="ARBA" id="ARBA00001936"/>
    </source>
</evidence>